<keyword evidence="2" id="KW-0378">Hydrolase</keyword>
<feature type="domain" description="PDEase" evidence="7">
    <location>
        <begin position="1"/>
        <end position="276"/>
    </location>
</feature>
<evidence type="ECO:0000313" key="9">
    <source>
        <dbReference type="Proteomes" id="UP001162131"/>
    </source>
</evidence>
<keyword evidence="9" id="KW-1185">Reference proteome</keyword>
<proteinExistence type="predicted"/>
<dbReference type="InterPro" id="IPR023174">
    <property type="entry name" value="PDEase_CS"/>
</dbReference>
<evidence type="ECO:0000259" key="7">
    <source>
        <dbReference type="PROSITE" id="PS51845"/>
    </source>
</evidence>
<feature type="binding site" evidence="4">
    <location>
        <position position="230"/>
    </location>
    <ligand>
        <name>AMP</name>
        <dbReference type="ChEBI" id="CHEBI:456215"/>
    </ligand>
</feature>
<dbReference type="GO" id="GO:0004114">
    <property type="term" value="F:3',5'-cyclic-nucleotide phosphodiesterase activity"/>
    <property type="evidence" value="ECO:0007669"/>
    <property type="project" value="InterPro"/>
</dbReference>
<feature type="binding site" evidence="4">
    <location>
        <begin position="26"/>
        <end position="30"/>
    </location>
    <ligand>
        <name>AMP</name>
        <dbReference type="ChEBI" id="CHEBI:456215"/>
    </ligand>
</feature>
<dbReference type="GO" id="GO:0046872">
    <property type="term" value="F:metal ion binding"/>
    <property type="evidence" value="ECO:0007669"/>
    <property type="project" value="UniProtKB-KW"/>
</dbReference>
<feature type="binding site" evidence="5">
    <location>
        <position position="67"/>
    </location>
    <ligand>
        <name>Zn(2+)</name>
        <dbReference type="ChEBI" id="CHEBI:29105"/>
        <label>1</label>
    </ligand>
</feature>
<feature type="binding site" evidence="5">
    <location>
        <position position="67"/>
    </location>
    <ligand>
        <name>Zn(2+)</name>
        <dbReference type="ChEBI" id="CHEBI:29105"/>
        <label>2</label>
    </ligand>
</feature>
<evidence type="ECO:0000313" key="8">
    <source>
        <dbReference type="EMBL" id="CAG9321759.1"/>
    </source>
</evidence>
<protein>
    <recommendedName>
        <fullName evidence="7">PDEase domain-containing protein</fullName>
    </recommendedName>
</protein>
<name>A0AAU9J729_9CILI</name>
<evidence type="ECO:0000256" key="6">
    <source>
        <dbReference type="SAM" id="MobiDB-lite"/>
    </source>
</evidence>
<feature type="region of interest" description="Disordered" evidence="6">
    <location>
        <begin position="307"/>
        <end position="327"/>
    </location>
</feature>
<accession>A0AAU9J729</accession>
<dbReference type="Gene3D" id="1.10.1300.10">
    <property type="entry name" value="3'5'-cyclic nucleotide phosphodiesterase, catalytic domain"/>
    <property type="match status" value="1"/>
</dbReference>
<dbReference type="InterPro" id="IPR002073">
    <property type="entry name" value="PDEase_catalytic_dom"/>
</dbReference>
<dbReference type="GO" id="GO:0007165">
    <property type="term" value="P:signal transduction"/>
    <property type="evidence" value="ECO:0007669"/>
    <property type="project" value="InterPro"/>
</dbReference>
<dbReference type="Pfam" id="PF00233">
    <property type="entry name" value="PDEase_I"/>
    <property type="match status" value="1"/>
</dbReference>
<organism evidence="8 9">
    <name type="scientific">Blepharisma stoltei</name>
    <dbReference type="NCBI Taxonomy" id="1481888"/>
    <lineage>
        <taxon>Eukaryota</taxon>
        <taxon>Sar</taxon>
        <taxon>Alveolata</taxon>
        <taxon>Ciliophora</taxon>
        <taxon>Postciliodesmatophora</taxon>
        <taxon>Heterotrichea</taxon>
        <taxon>Heterotrichida</taxon>
        <taxon>Blepharismidae</taxon>
        <taxon>Blepharisma</taxon>
    </lineage>
</organism>
<evidence type="ECO:0000256" key="4">
    <source>
        <dbReference type="PIRSR" id="PIRSR623088-2"/>
    </source>
</evidence>
<keyword evidence="1 5" id="KW-0479">Metal-binding</keyword>
<evidence type="ECO:0000256" key="2">
    <source>
        <dbReference type="ARBA" id="ARBA00022801"/>
    </source>
</evidence>
<evidence type="ECO:0000256" key="5">
    <source>
        <dbReference type="PIRSR" id="PIRSR623088-3"/>
    </source>
</evidence>
<feature type="binding site" evidence="4">
    <location>
        <position position="67"/>
    </location>
    <ligand>
        <name>AMP</name>
        <dbReference type="ChEBI" id="CHEBI:456215"/>
    </ligand>
</feature>
<dbReference type="PROSITE" id="PS00126">
    <property type="entry name" value="PDEASE_I_1"/>
    <property type="match status" value="1"/>
</dbReference>
<dbReference type="PRINTS" id="PR00387">
    <property type="entry name" value="PDIESTERASE1"/>
</dbReference>
<evidence type="ECO:0000256" key="1">
    <source>
        <dbReference type="ARBA" id="ARBA00022723"/>
    </source>
</evidence>
<dbReference type="CDD" id="cd00077">
    <property type="entry name" value="HDc"/>
    <property type="match status" value="1"/>
</dbReference>
<dbReference type="EMBL" id="CAJZBQ010000029">
    <property type="protein sequence ID" value="CAG9321759.1"/>
    <property type="molecule type" value="Genomic_DNA"/>
</dbReference>
<feature type="compositionally biased region" description="Polar residues" evidence="6">
    <location>
        <begin position="317"/>
        <end position="327"/>
    </location>
</feature>
<dbReference type="AlphaFoldDB" id="A0AAU9J729"/>
<sequence>MFNMPESVYTCFFETLEGLYKSNPFHNSSHAADMLASSIYFINKSILSEYFVEFDILASIVACLGHDVGHPAFSNRFLVTNKDDLAILYNDASVLEMMHCSTVFQVMKENGANILGTLSAESWIMVRKEIVEMILATDMQKHFDLLGQFRVKLMSSPPSVLENFENRIDVMKIMVKSADIGHAAKSRELHERWSLLVIEEFFNQGDIEKSRSQPISMYCDRETTDIAKSQAGFLKNIVLPLYEAFNQFLQSSYISTNCVEQLKVNMRAWEYKSERHRNRVRTVIRHENPSEYVNLASKWVPLRRGSTTVARKDPTEESLNSSCSDHS</sequence>
<gene>
    <name evidence="8" type="ORF">BSTOLATCC_MIC29670</name>
</gene>
<dbReference type="InterPro" id="IPR003607">
    <property type="entry name" value="HD/PDEase_dom"/>
</dbReference>
<feature type="binding site" evidence="5">
    <location>
        <position position="179"/>
    </location>
    <ligand>
        <name>Zn(2+)</name>
        <dbReference type="ChEBI" id="CHEBI:29105"/>
        <label>1</label>
    </ligand>
</feature>
<dbReference type="PROSITE" id="PS51845">
    <property type="entry name" value="PDEASE_I_2"/>
    <property type="match status" value="1"/>
</dbReference>
<comment type="caution">
    <text evidence="8">The sequence shown here is derived from an EMBL/GenBank/DDBJ whole genome shotgun (WGS) entry which is preliminary data.</text>
</comment>
<feature type="active site" description="Proton donor" evidence="3">
    <location>
        <position position="26"/>
    </location>
</feature>
<dbReference type="Proteomes" id="UP001162131">
    <property type="component" value="Unassembled WGS sequence"/>
</dbReference>
<dbReference type="PANTHER" id="PTHR11347">
    <property type="entry name" value="CYCLIC NUCLEOTIDE PHOSPHODIESTERASE"/>
    <property type="match status" value="1"/>
</dbReference>
<feature type="binding site" evidence="4">
    <location>
        <position position="179"/>
    </location>
    <ligand>
        <name>AMP</name>
        <dbReference type="ChEBI" id="CHEBI:456215"/>
    </ligand>
</feature>
<dbReference type="InterPro" id="IPR036971">
    <property type="entry name" value="PDEase_catalytic_dom_sf"/>
</dbReference>
<feature type="binding site" evidence="5">
    <location>
        <position position="30"/>
    </location>
    <ligand>
        <name>Zn(2+)</name>
        <dbReference type="ChEBI" id="CHEBI:29105"/>
        <label>1</label>
    </ligand>
</feature>
<reference evidence="8" key="1">
    <citation type="submission" date="2021-09" db="EMBL/GenBank/DDBJ databases">
        <authorList>
            <consortium name="AG Swart"/>
            <person name="Singh M."/>
            <person name="Singh A."/>
            <person name="Seah K."/>
            <person name="Emmerich C."/>
        </authorList>
    </citation>
    <scope>NUCLEOTIDE SEQUENCE</scope>
    <source>
        <strain evidence="8">ATCC30299</strain>
    </source>
</reference>
<evidence type="ECO:0000256" key="3">
    <source>
        <dbReference type="PIRSR" id="PIRSR623088-1"/>
    </source>
</evidence>
<dbReference type="InterPro" id="IPR023088">
    <property type="entry name" value="PDEase"/>
</dbReference>
<dbReference type="SUPFAM" id="SSF109604">
    <property type="entry name" value="HD-domain/PDEase-like"/>
    <property type="match status" value="1"/>
</dbReference>
<feature type="binding site" evidence="5">
    <location>
        <position position="66"/>
    </location>
    <ligand>
        <name>Zn(2+)</name>
        <dbReference type="ChEBI" id="CHEBI:29105"/>
        <label>1</label>
    </ligand>
</feature>